<sequence length="159" mass="17410">MTDFDAFIAAVESLDGDERFTVMGDECPVIPPDDDFGYEATPKSAMVFGMMGVDGVHYAILKRNGEIRDDSPVIHVSPTDSDSPLSLLAHTFLDYLATACDVDSLKMRSILDRERTFGNALVPFMRDRFSHSRFDLDGFGSQITLYSGLLVDAGTQDGG</sequence>
<organism evidence="1 2">
    <name type="scientific">Rubripirellula obstinata</name>
    <dbReference type="NCBI Taxonomy" id="406547"/>
    <lineage>
        <taxon>Bacteria</taxon>
        <taxon>Pseudomonadati</taxon>
        <taxon>Planctomycetota</taxon>
        <taxon>Planctomycetia</taxon>
        <taxon>Pirellulales</taxon>
        <taxon>Pirellulaceae</taxon>
        <taxon>Rubripirellula</taxon>
    </lineage>
</organism>
<dbReference type="AlphaFoldDB" id="A0A5B1CAQ3"/>
<dbReference type="RefSeq" id="WP_068267450.1">
    <property type="nucleotide sequence ID" value="NZ_LWSK01000205.1"/>
</dbReference>
<name>A0A5B1CAQ3_9BACT</name>
<protein>
    <submittedName>
        <fullName evidence="1">Uncharacterized protein</fullName>
    </submittedName>
</protein>
<comment type="caution">
    <text evidence="1">The sequence shown here is derived from an EMBL/GenBank/DDBJ whole genome shotgun (WGS) entry which is preliminary data.</text>
</comment>
<keyword evidence="2" id="KW-1185">Reference proteome</keyword>
<dbReference type="Proteomes" id="UP000322699">
    <property type="component" value="Unassembled WGS sequence"/>
</dbReference>
<accession>A0A5B1CAQ3</accession>
<evidence type="ECO:0000313" key="1">
    <source>
        <dbReference type="EMBL" id="KAA1257352.1"/>
    </source>
</evidence>
<evidence type="ECO:0000313" key="2">
    <source>
        <dbReference type="Proteomes" id="UP000322699"/>
    </source>
</evidence>
<dbReference type="OrthoDB" id="264488at2"/>
<proteinExistence type="predicted"/>
<dbReference type="EMBL" id="VRLW01000002">
    <property type="protein sequence ID" value="KAA1257352.1"/>
    <property type="molecule type" value="Genomic_DNA"/>
</dbReference>
<reference evidence="1 2" key="1">
    <citation type="submission" date="2019-08" db="EMBL/GenBank/DDBJ databases">
        <title>Deep-cultivation of Planctomycetes and their phenomic and genomic characterization uncovers novel biology.</title>
        <authorList>
            <person name="Wiegand S."/>
            <person name="Jogler M."/>
            <person name="Boedeker C."/>
            <person name="Pinto D."/>
            <person name="Vollmers J."/>
            <person name="Rivas-Marin E."/>
            <person name="Kohn T."/>
            <person name="Peeters S.H."/>
            <person name="Heuer A."/>
            <person name="Rast P."/>
            <person name="Oberbeckmann S."/>
            <person name="Bunk B."/>
            <person name="Jeske O."/>
            <person name="Meyerdierks A."/>
            <person name="Storesund J.E."/>
            <person name="Kallscheuer N."/>
            <person name="Luecker S."/>
            <person name="Lage O.M."/>
            <person name="Pohl T."/>
            <person name="Merkel B.J."/>
            <person name="Hornburger P."/>
            <person name="Mueller R.-W."/>
            <person name="Bruemmer F."/>
            <person name="Labrenz M."/>
            <person name="Spormann A.M."/>
            <person name="Op Den Camp H."/>
            <person name="Overmann J."/>
            <person name="Amann R."/>
            <person name="Jetten M.S.M."/>
            <person name="Mascher T."/>
            <person name="Medema M.H."/>
            <person name="Devos D.P."/>
            <person name="Kaster A.-K."/>
            <person name="Ovreas L."/>
            <person name="Rohde M."/>
            <person name="Galperin M.Y."/>
            <person name="Jogler C."/>
        </authorList>
    </citation>
    <scope>NUCLEOTIDE SEQUENCE [LARGE SCALE GENOMIC DNA]</scope>
    <source>
        <strain evidence="1 2">LF1</strain>
    </source>
</reference>
<gene>
    <name evidence="1" type="ORF">LF1_52010</name>
</gene>